<accession>A0ABP4XB55</accession>
<dbReference type="Proteomes" id="UP001500506">
    <property type="component" value="Unassembled WGS sequence"/>
</dbReference>
<organism evidence="1 2">
    <name type="scientific">Agromyces humatus</name>
    <dbReference type="NCBI Taxonomy" id="279573"/>
    <lineage>
        <taxon>Bacteria</taxon>
        <taxon>Bacillati</taxon>
        <taxon>Actinomycetota</taxon>
        <taxon>Actinomycetes</taxon>
        <taxon>Micrococcales</taxon>
        <taxon>Microbacteriaceae</taxon>
        <taxon>Agromyces</taxon>
    </lineage>
</organism>
<proteinExistence type="predicted"/>
<name>A0ABP4XB55_9MICO</name>
<protein>
    <recommendedName>
        <fullName evidence="3">Cytochrome C biogenesis protein transmembrane domain-containing protein</fullName>
    </recommendedName>
</protein>
<reference evidence="2" key="1">
    <citation type="journal article" date="2019" name="Int. J. Syst. Evol. Microbiol.">
        <title>The Global Catalogue of Microorganisms (GCM) 10K type strain sequencing project: providing services to taxonomists for standard genome sequencing and annotation.</title>
        <authorList>
            <consortium name="The Broad Institute Genomics Platform"/>
            <consortium name="The Broad Institute Genome Sequencing Center for Infectious Disease"/>
            <person name="Wu L."/>
            <person name="Ma J."/>
        </authorList>
    </citation>
    <scope>NUCLEOTIDE SEQUENCE [LARGE SCALE GENOMIC DNA]</scope>
    <source>
        <strain evidence="2">JCM 14319</strain>
    </source>
</reference>
<evidence type="ECO:0000313" key="1">
    <source>
        <dbReference type="EMBL" id="GAA1771433.1"/>
    </source>
</evidence>
<comment type="caution">
    <text evidence="1">The sequence shown here is derived from an EMBL/GenBank/DDBJ whole genome shotgun (WGS) entry which is preliminary data.</text>
</comment>
<gene>
    <name evidence="1" type="ORF">GCM10009747_36330</name>
</gene>
<evidence type="ECO:0000313" key="2">
    <source>
        <dbReference type="Proteomes" id="UP001500506"/>
    </source>
</evidence>
<dbReference type="RefSeq" id="WP_269756584.1">
    <property type="nucleotide sequence ID" value="NZ_BAAANH010000010.1"/>
</dbReference>
<evidence type="ECO:0008006" key="3">
    <source>
        <dbReference type="Google" id="ProtNLM"/>
    </source>
</evidence>
<keyword evidence="2" id="KW-1185">Reference proteome</keyword>
<sequence>MITLALIGPLGGLITGISPCTLPMLTVTMSTGVDAYSFTFG</sequence>
<dbReference type="EMBL" id="BAAANH010000010">
    <property type="protein sequence ID" value="GAA1771433.1"/>
    <property type="molecule type" value="Genomic_DNA"/>
</dbReference>